<name>A0ABY8CHQ7_ENCHE</name>
<keyword evidence="2" id="KW-1185">Reference proteome</keyword>
<sequence>MKTRTQSTSTEKLVVSKAIDMYGSSDEASVTRYITAMYGYIHPNRWKEIYQEVLETYKECGYSSPVDFCEDLRFGVARKLYAEKMALRNRLLEGEDVECPDQHAGHNWNIGCIEKIDEISKTTEDALDNRQLYPSADSRIIRQHIEAMSKWQNRARESQNGASRMMESKKRYHIAVDKEKRRFYSRMTDEEKELDDFLDKVEEEHYNIGQSGIGPNRLRGKYPALKASLAGNAFTGCRDAGRIGTPLESQYGATVSRIAGNMMHEGNGETWRRDLRIIVQYHMKRTGMINELEKVNTLIDSSSMTHILMNVLMLLQEMIDRPRNEELVPEYISFKKDLLMFGNYYRK</sequence>
<dbReference type="EMBL" id="CP119065">
    <property type="protein sequence ID" value="WEL38420.1"/>
    <property type="molecule type" value="Genomic_DNA"/>
</dbReference>
<organism evidence="1 2">
    <name type="scientific">Encephalitozoon hellem</name>
    <name type="common">Microsporidian parasite</name>
    <dbReference type="NCBI Taxonomy" id="27973"/>
    <lineage>
        <taxon>Eukaryota</taxon>
        <taxon>Fungi</taxon>
        <taxon>Fungi incertae sedis</taxon>
        <taxon>Microsporidia</taxon>
        <taxon>Unikaryonidae</taxon>
        <taxon>Encephalitozoon</taxon>
    </lineage>
</organism>
<protein>
    <submittedName>
        <fullName evidence="1">Uncharacterized protein</fullName>
    </submittedName>
</protein>
<evidence type="ECO:0000313" key="2">
    <source>
        <dbReference type="Proteomes" id="UP001217963"/>
    </source>
</evidence>
<proteinExistence type="predicted"/>
<accession>A0ABY8CHQ7</accession>
<dbReference type="Proteomes" id="UP001217963">
    <property type="component" value="Chromosome IV"/>
</dbReference>
<gene>
    <name evidence="1" type="ORF">PFJ87_04g00930</name>
</gene>
<evidence type="ECO:0000313" key="1">
    <source>
        <dbReference type="EMBL" id="WEL38420.1"/>
    </source>
</evidence>
<reference evidence="1 2" key="1">
    <citation type="submission" date="2023-02" db="EMBL/GenBank/DDBJ databases">
        <title>Encephalitozoon hellem ATCC 50451 complete genome.</title>
        <authorList>
            <person name="Mascarenhas dos Santos A.C."/>
            <person name="Julian A.T."/>
            <person name="Pombert J.-F."/>
        </authorList>
    </citation>
    <scope>NUCLEOTIDE SEQUENCE [LARGE SCALE GENOMIC DNA]</scope>
    <source>
        <strain evidence="1 2">ATCC 50451</strain>
    </source>
</reference>